<gene>
    <name evidence="8" type="ORF">FOA43_003614</name>
</gene>
<accession>A0A875S5I7</accession>
<dbReference type="GeneID" id="62197014"/>
<dbReference type="GO" id="GO:0000329">
    <property type="term" value="C:fungal-type vacuole membrane"/>
    <property type="evidence" value="ECO:0007669"/>
    <property type="project" value="TreeGrafter"/>
</dbReference>
<keyword evidence="4 6" id="KW-1133">Transmembrane helix</keyword>
<dbReference type="GO" id="GO:0015189">
    <property type="term" value="F:L-lysine transmembrane transporter activity"/>
    <property type="evidence" value="ECO:0007669"/>
    <property type="project" value="TreeGrafter"/>
</dbReference>
<feature type="transmembrane region" description="Helical" evidence="6">
    <location>
        <begin position="383"/>
        <end position="405"/>
    </location>
</feature>
<feature type="transmembrane region" description="Helical" evidence="6">
    <location>
        <begin position="236"/>
        <end position="259"/>
    </location>
</feature>
<dbReference type="KEGG" id="bnn:FOA43_003614"/>
<evidence type="ECO:0000259" key="7">
    <source>
        <dbReference type="Pfam" id="PF01490"/>
    </source>
</evidence>
<dbReference type="GO" id="GO:0005313">
    <property type="term" value="F:L-glutamate transmembrane transporter activity"/>
    <property type="evidence" value="ECO:0007669"/>
    <property type="project" value="TreeGrafter"/>
</dbReference>
<dbReference type="OrthoDB" id="438545at2759"/>
<dbReference type="InterPro" id="IPR013057">
    <property type="entry name" value="AA_transpt_TM"/>
</dbReference>
<organism evidence="8 9">
    <name type="scientific">Eeniella nana</name>
    <name type="common">Yeast</name>
    <name type="synonym">Brettanomyces nanus</name>
    <dbReference type="NCBI Taxonomy" id="13502"/>
    <lineage>
        <taxon>Eukaryota</taxon>
        <taxon>Fungi</taxon>
        <taxon>Dikarya</taxon>
        <taxon>Ascomycota</taxon>
        <taxon>Saccharomycotina</taxon>
        <taxon>Pichiomycetes</taxon>
        <taxon>Pichiales</taxon>
        <taxon>Pichiaceae</taxon>
        <taxon>Brettanomyces</taxon>
    </lineage>
</organism>
<dbReference type="Pfam" id="PF01490">
    <property type="entry name" value="Aa_trans"/>
    <property type="match status" value="1"/>
</dbReference>
<evidence type="ECO:0000256" key="4">
    <source>
        <dbReference type="ARBA" id="ARBA00022989"/>
    </source>
</evidence>
<name>A0A875S5I7_EENNA</name>
<feature type="transmembrane region" description="Helical" evidence="6">
    <location>
        <begin position="39"/>
        <end position="59"/>
    </location>
</feature>
<dbReference type="GO" id="GO:0061459">
    <property type="term" value="F:L-arginine transmembrane transporter activity"/>
    <property type="evidence" value="ECO:0007669"/>
    <property type="project" value="TreeGrafter"/>
</dbReference>
<dbReference type="PANTHER" id="PTHR22950">
    <property type="entry name" value="AMINO ACID TRANSPORTER"/>
    <property type="match status" value="1"/>
</dbReference>
<evidence type="ECO:0000313" key="8">
    <source>
        <dbReference type="EMBL" id="QPG76228.1"/>
    </source>
</evidence>
<feature type="transmembrane region" description="Helical" evidence="6">
    <location>
        <begin position="279"/>
        <end position="296"/>
    </location>
</feature>
<feature type="transmembrane region" description="Helical" evidence="6">
    <location>
        <begin position="66"/>
        <end position="85"/>
    </location>
</feature>
<evidence type="ECO:0000256" key="5">
    <source>
        <dbReference type="ARBA" id="ARBA00023136"/>
    </source>
</evidence>
<feature type="transmembrane region" description="Helical" evidence="6">
    <location>
        <begin position="359"/>
        <end position="377"/>
    </location>
</feature>
<feature type="transmembrane region" description="Helical" evidence="6">
    <location>
        <begin position="91"/>
        <end position="116"/>
    </location>
</feature>
<evidence type="ECO:0000313" key="9">
    <source>
        <dbReference type="Proteomes" id="UP000662931"/>
    </source>
</evidence>
<evidence type="ECO:0000256" key="2">
    <source>
        <dbReference type="ARBA" id="ARBA00008066"/>
    </source>
</evidence>
<dbReference type="AlphaFoldDB" id="A0A875S5I7"/>
<reference evidence="8" key="1">
    <citation type="submission" date="2020-10" db="EMBL/GenBank/DDBJ databases">
        <authorList>
            <person name="Roach M.J.R."/>
        </authorList>
    </citation>
    <scope>NUCLEOTIDE SEQUENCE</scope>
    <source>
        <strain evidence="8">CBS 1945</strain>
    </source>
</reference>
<evidence type="ECO:0000256" key="6">
    <source>
        <dbReference type="SAM" id="Phobius"/>
    </source>
</evidence>
<dbReference type="Proteomes" id="UP000662931">
    <property type="component" value="Chromosome 4"/>
</dbReference>
<evidence type="ECO:0000256" key="1">
    <source>
        <dbReference type="ARBA" id="ARBA00004141"/>
    </source>
</evidence>
<dbReference type="GO" id="GO:0005302">
    <property type="term" value="F:L-tyrosine transmembrane transporter activity"/>
    <property type="evidence" value="ECO:0007669"/>
    <property type="project" value="TreeGrafter"/>
</dbReference>
<comment type="subcellular location">
    <subcellularLocation>
        <location evidence="1">Membrane</location>
        <topology evidence="1">Multi-pass membrane protein</topology>
    </subcellularLocation>
</comment>
<feature type="transmembrane region" description="Helical" evidence="6">
    <location>
        <begin position="152"/>
        <end position="174"/>
    </location>
</feature>
<evidence type="ECO:0000256" key="3">
    <source>
        <dbReference type="ARBA" id="ARBA00022692"/>
    </source>
</evidence>
<sequence length="463" mass="51071">MNEGLKPGATMSSSIVNTINTIVGSGMLVLPFAFKTDSIVLGSVLMIVAAGSNGIGLIVQGMSSKFIRPGSATFFSVCMITFPSLSVLFDIAIFLQCYGVAISYVVLTGDLMPLVYSIDGWSAQQMRVSYMLLSTVITVPLCFLHKLDSLKYASVISLVAIAYLMVLIYAQFFYSWGLGFKNVPVDNLGPVSWFQPRGIKPVFKTLGIIVLAYTCPNEYAIVAELQHPSMARISKIVYISMGIITMLFLTVSIFGYLNFGDAIKGNIILMYGNDFYSTLGRLLLVLMVLLSFPLMFHPARISFNNIYFAIKTKLTSKVSEDLGEGSPLLGAVQIAQQRATADDEDKVDERDIELPPSRFIWMTVVLLVAAYCISVILDSFELILSLVGATGGVLISYVLPGFYGYRLIDTADEKLLARFDKYGGNEESSYWLFKSKKLKWCCMSLIVWGLFSMVICVYASLFE</sequence>
<proteinExistence type="inferred from homology"/>
<dbReference type="RefSeq" id="XP_038779793.1">
    <property type="nucleotide sequence ID" value="XM_038923865.1"/>
</dbReference>
<feature type="transmembrane region" description="Helical" evidence="6">
    <location>
        <begin position="440"/>
        <end position="461"/>
    </location>
</feature>
<feature type="transmembrane region" description="Helical" evidence="6">
    <location>
        <begin position="12"/>
        <end position="33"/>
    </location>
</feature>
<protein>
    <recommendedName>
        <fullName evidence="7">Amino acid transporter transmembrane domain-containing protein</fullName>
    </recommendedName>
</protein>
<keyword evidence="5 6" id="KW-0472">Membrane</keyword>
<keyword evidence="9" id="KW-1185">Reference proteome</keyword>
<dbReference type="EMBL" id="CP064815">
    <property type="protein sequence ID" value="QPG76228.1"/>
    <property type="molecule type" value="Genomic_DNA"/>
</dbReference>
<dbReference type="GO" id="GO:0005290">
    <property type="term" value="F:L-histidine transmembrane transporter activity"/>
    <property type="evidence" value="ECO:0007669"/>
    <property type="project" value="TreeGrafter"/>
</dbReference>
<dbReference type="PANTHER" id="PTHR22950:SF224">
    <property type="entry name" value="VACUOLAR AMINO ACID TRANSPORTER 7"/>
    <property type="match status" value="1"/>
</dbReference>
<feature type="domain" description="Amino acid transporter transmembrane" evidence="7">
    <location>
        <begin position="9"/>
        <end position="415"/>
    </location>
</feature>
<comment type="similarity">
    <text evidence="2">Belongs to the amino acid/polyamine transporter 2 family.</text>
</comment>
<feature type="transmembrane region" description="Helical" evidence="6">
    <location>
        <begin position="128"/>
        <end position="146"/>
    </location>
</feature>
<dbReference type="GO" id="GO:0015194">
    <property type="term" value="F:L-serine transmembrane transporter activity"/>
    <property type="evidence" value="ECO:0007669"/>
    <property type="project" value="TreeGrafter"/>
</dbReference>
<keyword evidence="3 6" id="KW-0812">Transmembrane</keyword>